<dbReference type="InterPro" id="IPR010090">
    <property type="entry name" value="Phage_tape_meas"/>
</dbReference>
<dbReference type="EMBL" id="BAABKE010000004">
    <property type="protein sequence ID" value="GAA5099106.1"/>
    <property type="molecule type" value="Genomic_DNA"/>
</dbReference>
<feature type="domain" description="Phage tail tape measure protein" evidence="3">
    <location>
        <begin position="151"/>
        <end position="349"/>
    </location>
</feature>
<dbReference type="PANTHER" id="PTHR37813:SF1">
    <property type="entry name" value="FELS-2 PROPHAGE PROTEIN"/>
    <property type="match status" value="1"/>
</dbReference>
<dbReference type="NCBIfam" id="TIGR01760">
    <property type="entry name" value="tape_meas_TP901"/>
    <property type="match status" value="1"/>
</dbReference>
<dbReference type="RefSeq" id="WP_077925310.1">
    <property type="nucleotide sequence ID" value="NZ_BAABKE010000004.1"/>
</dbReference>
<proteinExistence type="predicted"/>
<keyword evidence="2" id="KW-0812">Transmembrane</keyword>
<evidence type="ECO:0000313" key="5">
    <source>
        <dbReference type="Proteomes" id="UP001500631"/>
    </source>
</evidence>
<evidence type="ECO:0000256" key="1">
    <source>
        <dbReference type="ARBA" id="ARBA00022612"/>
    </source>
</evidence>
<accession>A0ABP9MN56</accession>
<feature type="transmembrane region" description="Helical" evidence="2">
    <location>
        <begin position="482"/>
        <end position="500"/>
    </location>
</feature>
<keyword evidence="1" id="KW-1188">Viral release from host cell</keyword>
<feature type="transmembrane region" description="Helical" evidence="2">
    <location>
        <begin position="456"/>
        <end position="476"/>
    </location>
</feature>
<organism evidence="4 5">
    <name type="scientific">Wohlfahrtiimonas larvae</name>
    <dbReference type="NCBI Taxonomy" id="1157986"/>
    <lineage>
        <taxon>Bacteria</taxon>
        <taxon>Pseudomonadati</taxon>
        <taxon>Pseudomonadota</taxon>
        <taxon>Gammaproteobacteria</taxon>
        <taxon>Cardiobacteriales</taxon>
        <taxon>Ignatzschineriaceae</taxon>
        <taxon>Wohlfahrtiimonas</taxon>
    </lineage>
</organism>
<evidence type="ECO:0000259" key="3">
    <source>
        <dbReference type="Pfam" id="PF10145"/>
    </source>
</evidence>
<dbReference type="Proteomes" id="UP001500631">
    <property type="component" value="Unassembled WGS sequence"/>
</dbReference>
<reference evidence="5" key="1">
    <citation type="journal article" date="2019" name="Int. J. Syst. Evol. Microbiol.">
        <title>The Global Catalogue of Microorganisms (GCM) 10K type strain sequencing project: providing services to taxonomists for standard genome sequencing and annotation.</title>
        <authorList>
            <consortium name="The Broad Institute Genomics Platform"/>
            <consortium name="The Broad Institute Genome Sequencing Center for Infectious Disease"/>
            <person name="Wu L."/>
            <person name="Ma J."/>
        </authorList>
    </citation>
    <scope>NUCLEOTIDE SEQUENCE [LARGE SCALE GENOMIC DNA]</scope>
    <source>
        <strain evidence="5">JCM 18424</strain>
    </source>
</reference>
<evidence type="ECO:0000256" key="2">
    <source>
        <dbReference type="SAM" id="Phobius"/>
    </source>
</evidence>
<gene>
    <name evidence="4" type="ORF">GCM10023338_12210</name>
</gene>
<feature type="transmembrane region" description="Helical" evidence="2">
    <location>
        <begin position="512"/>
        <end position="533"/>
    </location>
</feature>
<keyword evidence="2" id="KW-1133">Transmembrane helix</keyword>
<dbReference type="PANTHER" id="PTHR37813">
    <property type="entry name" value="FELS-2 PROPHAGE PROTEIN"/>
    <property type="match status" value="1"/>
</dbReference>
<feature type="transmembrane region" description="Helical" evidence="2">
    <location>
        <begin position="571"/>
        <end position="589"/>
    </location>
</feature>
<comment type="caution">
    <text evidence="4">The sequence shown here is derived from an EMBL/GenBank/DDBJ whole genome shotgun (WGS) entry which is preliminary data.</text>
</comment>
<protein>
    <recommendedName>
        <fullName evidence="3">Phage tail tape measure protein domain-containing protein</fullName>
    </recommendedName>
</protein>
<keyword evidence="2" id="KW-0472">Membrane</keyword>
<name>A0ABP9MN56_9GAMM</name>
<keyword evidence="5" id="KW-1185">Reference proteome</keyword>
<sequence length="812" mass="88561">MADLKLMLRLEALDKATKPLRNLQGAINDTSRAAAAQRKRLLELQRTLNNAPANRAQFEQMQRTRKEMDLTTAAIARQERQIKLWARTRDARSSGKQMMMNGSMKVMTAMGAGYGVTRFLNVGADFEETMSRVQALTLLKKDDALMKALNQNARDLGKTTWASATQVAGGQAFYAQAGFKPTEIIQAMESTLNLARAGRLEIDRAADINSNILTAFGLTASDSEKVANSLSAAFTRTNVDMEMLGQSMKYMAPSAKSLGMSIDESLAMVGLLGNVGIQADQAGTSMRKIQLRLAAPPSGARKALDELKIKVTDDKGNLRKIADIFQEMFIKTQNLGNADKMRLLSAISGIEASSAMATFVESDFYKNYGTLFDDISSAYSRNELQVAASVMADNLKGDIKDLNSAWEEFRISVFFTNNAGLRNITQSLTDIMRQINDFTAKNPELISNLSKITGSAIALTAAIGGITMAAGLLKFAFVGHPIITALTLAVFLGMQLYDNFDAIMELWNSSPTFRWIASLTAIGSGLALIVAFAMKFKVLLASAAFAKSATLFMTMATGIKAMGMAMLTNPVFWFLAALGFAIYAVYKNWDTLVWFWQEGAGIMQKDVGNLLAKIPGIGGALKLVWDVMSAGTSTSIAGLKLVYDLLTNWDGTILRLSGHWDDLSMNAQRFWNDFKEVGAPIIDWFSSAIELIMNGLNGIVSIYDNIVGKTNTDMYDRMDILGKTGLTFSEFNNLPEATQLLAMGVNQPFQPMDIPVPSGPRLPQPPTTQSNQTIHQTNTIIINGAGDPKAVGDRVADTLKQHKINAELKDAH</sequence>
<evidence type="ECO:0000313" key="4">
    <source>
        <dbReference type="EMBL" id="GAA5099106.1"/>
    </source>
</evidence>
<dbReference type="Pfam" id="PF10145">
    <property type="entry name" value="PhageMin_Tail"/>
    <property type="match status" value="1"/>
</dbReference>